<dbReference type="OrthoDB" id="9783380at2"/>
<organism evidence="4 5">
    <name type="scientific">Palleronia marisminoris</name>
    <dbReference type="NCBI Taxonomy" id="315423"/>
    <lineage>
        <taxon>Bacteria</taxon>
        <taxon>Pseudomonadati</taxon>
        <taxon>Pseudomonadota</taxon>
        <taxon>Alphaproteobacteria</taxon>
        <taxon>Rhodobacterales</taxon>
        <taxon>Roseobacteraceae</taxon>
        <taxon>Palleronia</taxon>
    </lineage>
</organism>
<dbReference type="EMBL" id="FWFV01000004">
    <property type="protein sequence ID" value="SLN44072.1"/>
    <property type="molecule type" value="Genomic_DNA"/>
</dbReference>
<dbReference type="Gene3D" id="3.40.50.2000">
    <property type="entry name" value="Glycogen Phosphorylase B"/>
    <property type="match status" value="2"/>
</dbReference>
<dbReference type="InterPro" id="IPR001296">
    <property type="entry name" value="Glyco_trans_1"/>
</dbReference>
<keyword evidence="1 4" id="KW-0808">Transferase</keyword>
<protein>
    <submittedName>
        <fullName evidence="4">D-inositol 3-phosphate glycosyltransferase</fullName>
        <ecNumber evidence="4">2.4.1.250</ecNumber>
    </submittedName>
</protein>
<reference evidence="4 5" key="1">
    <citation type="submission" date="2017-03" db="EMBL/GenBank/DDBJ databases">
        <authorList>
            <person name="Afonso C.L."/>
            <person name="Miller P.J."/>
            <person name="Scott M.A."/>
            <person name="Spackman E."/>
            <person name="Goraichik I."/>
            <person name="Dimitrov K.M."/>
            <person name="Suarez D.L."/>
            <person name="Swayne D.E."/>
        </authorList>
    </citation>
    <scope>NUCLEOTIDE SEQUENCE [LARGE SCALE GENOMIC DNA]</scope>
    <source>
        <strain evidence="4 5">CECT 7066</strain>
    </source>
</reference>
<accession>A0A1Y5SME8</accession>
<dbReference type="GO" id="GO:0102710">
    <property type="term" value="F:D-inositol-3-phosphate glycosyltransferase activity"/>
    <property type="evidence" value="ECO:0007669"/>
    <property type="project" value="UniProtKB-EC"/>
</dbReference>
<evidence type="ECO:0000259" key="2">
    <source>
        <dbReference type="Pfam" id="PF00534"/>
    </source>
</evidence>
<name>A0A1Y5SME8_9RHOB</name>
<feature type="domain" description="Glycosyl transferase family 1" evidence="2">
    <location>
        <begin position="307"/>
        <end position="467"/>
    </location>
</feature>
<sequence length="515" mass="57846">MVSDEPGTIISLTYHEITADPRVLKEARALRAFGYDVKICCDWPEGFPKHDEIDGVRITRFPCYGVEGTTVAAFDAMDFLTTSRASMAVRYKPYASACEVLTAVKPYLEAHFGPDAFDRLKSSYFRRHRGFERVRRLMSYLAFHLKVRRFSRKTYMRYSSQRIGAALADFKRHRRQQFQAQSVAFWSNLSREEFSGRYAAVHAHDIYCLPAGVMLARQLGVPLVYDAHEYEPARATKIAVDGPELPELIENDCFPSIDRMITVSDGIAELYSKRYRGPTPTIVMNAPEVDIDRTAPTHSGLSHVQTVRDQVGVPDDVPLAVFTGGIQREKRGMDKVLEALVHLPGVQLASVGPRQASNDSWFLDHAKRLGVEARVTLLPPVDARDVPTVISTANVAICPLQDVSLNHRLAMPNKLFEAAFARVPICVSNLPEMRRFVETLGIGRTMDQTSPESIAEALRDVIDHPDKFAHSPETERKLAEIYSWPRQAEKLIALYQELVGPPQAENLETSSSAMR</sequence>
<dbReference type="EC" id="2.4.1.250" evidence="4"/>
<proteinExistence type="predicted"/>
<gene>
    <name evidence="4" type="primary">mshA_3</name>
    <name evidence="4" type="ORF">PAM7066_01945</name>
</gene>
<feature type="domain" description="Glycosyltransferase subfamily 4-like N-terminal" evidence="3">
    <location>
        <begin position="160"/>
        <end position="281"/>
    </location>
</feature>
<keyword evidence="5" id="KW-1185">Reference proteome</keyword>
<evidence type="ECO:0000313" key="5">
    <source>
        <dbReference type="Proteomes" id="UP000193870"/>
    </source>
</evidence>
<evidence type="ECO:0000256" key="1">
    <source>
        <dbReference type="ARBA" id="ARBA00022679"/>
    </source>
</evidence>
<dbReference type="GO" id="GO:0009103">
    <property type="term" value="P:lipopolysaccharide biosynthetic process"/>
    <property type="evidence" value="ECO:0007669"/>
    <property type="project" value="TreeGrafter"/>
</dbReference>
<dbReference type="AlphaFoldDB" id="A0A1Y5SME8"/>
<dbReference type="STRING" id="315423.SAMN04488020_104322"/>
<dbReference type="Pfam" id="PF13579">
    <property type="entry name" value="Glyco_trans_4_4"/>
    <property type="match status" value="1"/>
</dbReference>
<dbReference type="InterPro" id="IPR028098">
    <property type="entry name" value="Glyco_trans_4-like_N"/>
</dbReference>
<dbReference type="SUPFAM" id="SSF53756">
    <property type="entry name" value="UDP-Glycosyltransferase/glycogen phosphorylase"/>
    <property type="match status" value="1"/>
</dbReference>
<dbReference type="PANTHER" id="PTHR46401:SF2">
    <property type="entry name" value="GLYCOSYLTRANSFERASE WBBK-RELATED"/>
    <property type="match status" value="1"/>
</dbReference>
<evidence type="ECO:0000313" key="4">
    <source>
        <dbReference type="EMBL" id="SLN44072.1"/>
    </source>
</evidence>
<dbReference type="RefSeq" id="WP_085853921.1">
    <property type="nucleotide sequence ID" value="NZ_FOPF01000004.1"/>
</dbReference>
<keyword evidence="4" id="KW-0328">Glycosyltransferase</keyword>
<dbReference type="Pfam" id="PF00534">
    <property type="entry name" value="Glycos_transf_1"/>
    <property type="match status" value="1"/>
</dbReference>
<dbReference type="Proteomes" id="UP000193870">
    <property type="component" value="Unassembled WGS sequence"/>
</dbReference>
<dbReference type="PANTHER" id="PTHR46401">
    <property type="entry name" value="GLYCOSYLTRANSFERASE WBBK-RELATED"/>
    <property type="match status" value="1"/>
</dbReference>
<evidence type="ECO:0000259" key="3">
    <source>
        <dbReference type="Pfam" id="PF13579"/>
    </source>
</evidence>